<evidence type="ECO:0000256" key="1">
    <source>
        <dbReference type="SAM" id="MobiDB-lite"/>
    </source>
</evidence>
<keyword evidence="3" id="KW-1185">Reference proteome</keyword>
<reference evidence="2 3" key="1">
    <citation type="journal article" date="2022" name="Arch. Microbiol.">
        <title>Paraburkholderia bengalensis sp. nov. isolated from roots of Oryza sativa, IR64.</title>
        <authorList>
            <person name="Nag P."/>
            <person name="Mondal N."/>
            <person name="Sarkar J."/>
            <person name="Das S."/>
        </authorList>
    </citation>
    <scope>NUCLEOTIDE SEQUENCE [LARGE SCALE GENOMIC DNA]</scope>
    <source>
        <strain evidence="2 3">IR64_4_BI</strain>
    </source>
</reference>
<proteinExistence type="predicted"/>
<dbReference type="EMBL" id="JACFYJ010000003">
    <property type="protein sequence ID" value="MEI5996301.1"/>
    <property type="molecule type" value="Genomic_DNA"/>
</dbReference>
<sequence length="273" mass="30982">MNASVERKVDEKLHEFLKKLNRLDFGSLAYRLMNPEDRPGFSAEKTLDAIRKYKGFLFICYANKGKAVSPSRYVDYVWHTHIADTELYSVQSAALFGHYLHHFPFFGKRGEADEEALRAASESTRQQALAYFGWDEAGWCGTGRIKHWPPRLNSDLRELVKVLFPAGPDGHGMSQEGDAVTIQAGNFRHTVEYLPPYPVNPALRNWAALDWALEWAFFKIPIIVCMPAELELLDGAMRFAQEGSLLEIEEKLANERPSPNDYSAESVSLRLAD</sequence>
<gene>
    <name evidence="2" type="ORF">H3V53_03485</name>
</gene>
<accession>A0ABU8ILA1</accession>
<organism evidence="2 3">
    <name type="scientific">Paraburkholderia bengalensis</name>
    <dbReference type="NCBI Taxonomy" id="2747562"/>
    <lineage>
        <taxon>Bacteria</taxon>
        <taxon>Pseudomonadati</taxon>
        <taxon>Pseudomonadota</taxon>
        <taxon>Betaproteobacteria</taxon>
        <taxon>Burkholderiales</taxon>
        <taxon>Burkholderiaceae</taxon>
        <taxon>Paraburkholderia</taxon>
    </lineage>
</organism>
<evidence type="ECO:0000313" key="2">
    <source>
        <dbReference type="EMBL" id="MEI5996301.1"/>
    </source>
</evidence>
<dbReference type="Proteomes" id="UP001386437">
    <property type="component" value="Unassembled WGS sequence"/>
</dbReference>
<comment type="caution">
    <text evidence="2">The sequence shown here is derived from an EMBL/GenBank/DDBJ whole genome shotgun (WGS) entry which is preliminary data.</text>
</comment>
<feature type="region of interest" description="Disordered" evidence="1">
    <location>
        <begin position="254"/>
        <end position="273"/>
    </location>
</feature>
<protein>
    <recommendedName>
        <fullName evidence="4">Immunity protein 52 domain-containing protein</fullName>
    </recommendedName>
</protein>
<evidence type="ECO:0008006" key="4">
    <source>
        <dbReference type="Google" id="ProtNLM"/>
    </source>
</evidence>
<dbReference type="RefSeq" id="WP_336596737.1">
    <property type="nucleotide sequence ID" value="NZ_JACFYJ010000003.1"/>
</dbReference>
<evidence type="ECO:0000313" key="3">
    <source>
        <dbReference type="Proteomes" id="UP001386437"/>
    </source>
</evidence>
<name>A0ABU8ILA1_9BURK</name>